<feature type="compositionally biased region" description="Basic and acidic residues" evidence="1">
    <location>
        <begin position="66"/>
        <end position="78"/>
    </location>
</feature>
<dbReference type="Ensembl" id="ENSPSMT00000017244.1">
    <property type="protein sequence ID" value="ENSPSMP00000014846.1"/>
    <property type="gene ID" value="ENSPSMG00000010636.1"/>
</dbReference>
<accession>A0A8C8ZFS3</accession>
<evidence type="ECO:0000313" key="2">
    <source>
        <dbReference type="Ensembl" id="ENSPSMP00000014846.1"/>
    </source>
</evidence>
<name>A0A8C8ZFS3_PROSS</name>
<keyword evidence="3" id="KW-1185">Reference proteome</keyword>
<sequence length="89" mass="9104">MEAVLNELVSADDLLVRPGPERGQGKIGGRVLRRVGAAAQGEQRGAAGLRLLPGCGELPAEGIEGPEVRSRAAADRAPEQPGQGTGTTH</sequence>
<organism evidence="2 3">
    <name type="scientific">Prolemur simus</name>
    <name type="common">Greater bamboo lemur</name>
    <name type="synonym">Hapalemur simus</name>
    <dbReference type="NCBI Taxonomy" id="1328070"/>
    <lineage>
        <taxon>Eukaryota</taxon>
        <taxon>Metazoa</taxon>
        <taxon>Chordata</taxon>
        <taxon>Craniata</taxon>
        <taxon>Vertebrata</taxon>
        <taxon>Euteleostomi</taxon>
        <taxon>Mammalia</taxon>
        <taxon>Eutheria</taxon>
        <taxon>Euarchontoglires</taxon>
        <taxon>Primates</taxon>
        <taxon>Strepsirrhini</taxon>
        <taxon>Lemuriformes</taxon>
        <taxon>Lemuridae</taxon>
        <taxon>Prolemur</taxon>
    </lineage>
</organism>
<protein>
    <submittedName>
        <fullName evidence="2">Fission, mitochondrial 1</fullName>
    </submittedName>
</protein>
<reference evidence="2" key="1">
    <citation type="submission" date="2025-08" db="UniProtKB">
        <authorList>
            <consortium name="Ensembl"/>
        </authorList>
    </citation>
    <scope>IDENTIFICATION</scope>
</reference>
<reference evidence="2" key="2">
    <citation type="submission" date="2025-09" db="UniProtKB">
        <authorList>
            <consortium name="Ensembl"/>
        </authorList>
    </citation>
    <scope>IDENTIFICATION</scope>
</reference>
<evidence type="ECO:0000256" key="1">
    <source>
        <dbReference type="SAM" id="MobiDB-lite"/>
    </source>
</evidence>
<dbReference type="GeneTree" id="ENSGT00390000000592"/>
<gene>
    <name evidence="2" type="primary">FIS1</name>
</gene>
<dbReference type="Proteomes" id="UP000694414">
    <property type="component" value="Unplaced"/>
</dbReference>
<evidence type="ECO:0000313" key="3">
    <source>
        <dbReference type="Proteomes" id="UP000694414"/>
    </source>
</evidence>
<dbReference type="AlphaFoldDB" id="A0A8C8ZFS3"/>
<feature type="region of interest" description="Disordered" evidence="1">
    <location>
        <begin position="56"/>
        <end position="89"/>
    </location>
</feature>
<proteinExistence type="predicted"/>